<organism evidence="2 3">
    <name type="scientific">Gelidibacter salicanalis</name>
    <dbReference type="NCBI Taxonomy" id="291193"/>
    <lineage>
        <taxon>Bacteria</taxon>
        <taxon>Pseudomonadati</taxon>
        <taxon>Bacteroidota</taxon>
        <taxon>Flavobacteriia</taxon>
        <taxon>Flavobacteriales</taxon>
        <taxon>Flavobacteriaceae</taxon>
        <taxon>Gelidibacter</taxon>
    </lineage>
</organism>
<accession>A0A5C7AE07</accession>
<protein>
    <submittedName>
        <fullName evidence="2">DUF2807 domain-containing protein</fullName>
    </submittedName>
</protein>
<sequence>MKKFLSLLVIFLLLSCDNKNVPDCFQNSGNIIQEEVVVSEFSKIIVFERVQLILKEAPKQKVIVETGEYLRNDIEVSVQDSQLVLRNNNGCNISRDYGITKIYVHAPNITEIRSSTGLPVLSDGILNYPDLNLVSEDFGAEGVYHTDGDFKLELNCQNLNVINNNLSHLFLSGTVENLFIGFYAGDSRFEGRNLKAQNISIFQRSSNDMILNPQVSVTGEIRSTGNVILVHEPPLVDVKTFYKGRLMIE</sequence>
<evidence type="ECO:0000259" key="1">
    <source>
        <dbReference type="Pfam" id="PF10988"/>
    </source>
</evidence>
<dbReference type="RefSeq" id="WP_146893712.1">
    <property type="nucleotide sequence ID" value="NZ_VORX01000006.1"/>
</dbReference>
<evidence type="ECO:0000313" key="3">
    <source>
        <dbReference type="Proteomes" id="UP000321734"/>
    </source>
</evidence>
<comment type="caution">
    <text evidence="2">The sequence shown here is derived from an EMBL/GenBank/DDBJ whole genome shotgun (WGS) entry which is preliminary data.</text>
</comment>
<feature type="domain" description="Putative auto-transporter adhesin head GIN" evidence="1">
    <location>
        <begin position="40"/>
        <end position="233"/>
    </location>
</feature>
<proteinExistence type="predicted"/>
<gene>
    <name evidence="2" type="ORF">ES711_12870</name>
</gene>
<name>A0A5C7AE07_9FLAO</name>
<keyword evidence="3" id="KW-1185">Reference proteome</keyword>
<dbReference type="Proteomes" id="UP000321734">
    <property type="component" value="Unassembled WGS sequence"/>
</dbReference>
<reference evidence="2 3" key="1">
    <citation type="submission" date="2019-08" db="EMBL/GenBank/DDBJ databases">
        <title>Genome sequence of Gelidibacter salicanalis IC162T.</title>
        <authorList>
            <person name="Bowman J.P."/>
        </authorList>
    </citation>
    <scope>NUCLEOTIDE SEQUENCE [LARGE SCALE GENOMIC DNA]</scope>
    <source>
        <strain evidence="2 3">IC162</strain>
    </source>
</reference>
<dbReference type="Pfam" id="PF10988">
    <property type="entry name" value="DUF2807"/>
    <property type="match status" value="1"/>
</dbReference>
<dbReference type="AlphaFoldDB" id="A0A5C7AE07"/>
<dbReference type="OrthoDB" id="1466971at2"/>
<dbReference type="PROSITE" id="PS51257">
    <property type="entry name" value="PROKAR_LIPOPROTEIN"/>
    <property type="match status" value="1"/>
</dbReference>
<dbReference type="InterPro" id="IPR021255">
    <property type="entry name" value="DUF2807"/>
</dbReference>
<dbReference type="Gene3D" id="2.160.20.120">
    <property type="match status" value="1"/>
</dbReference>
<evidence type="ECO:0000313" key="2">
    <source>
        <dbReference type="EMBL" id="TXE06838.1"/>
    </source>
</evidence>
<dbReference type="EMBL" id="VORX01000006">
    <property type="protein sequence ID" value="TXE06838.1"/>
    <property type="molecule type" value="Genomic_DNA"/>
</dbReference>